<accession>A0A097R5E1</accession>
<dbReference type="Proteomes" id="UP000029986">
    <property type="component" value="Chromosome"/>
</dbReference>
<dbReference type="eggNOG" id="ENOG5033E8Y">
    <property type="taxonomic scope" value="Bacteria"/>
</dbReference>
<evidence type="ECO:0000313" key="2">
    <source>
        <dbReference type="Proteomes" id="UP000029986"/>
    </source>
</evidence>
<sequence>MKRKVEITKNSFFELFSDAITLYELSVATKKSHIKKTLAKSSVLSINYAIEAAANSFLSSIEITQKLKDQIDRFSSLDKFDYTLQWHKDISLPRGTTQTQIIKELIAQRNALVHPKIKIFTDTIETKPGEGKIAYQHQSNINSEQAKSNISGISLDPETYTEKDAFIAIKALVDFLNCYVNDWWGIDLETSALLLLPSWNGSIQAQSIIYERNSLETVLRHDPALKIKFIGLHGIFEQFQ</sequence>
<dbReference type="KEGG" id="hav:AT03_17130"/>
<dbReference type="PATRIC" id="fig|1453496.5.peg.3520"/>
<evidence type="ECO:0000313" key="1">
    <source>
        <dbReference type="EMBL" id="AIU73945.1"/>
    </source>
</evidence>
<keyword evidence="2" id="KW-1185">Reference proteome</keyword>
<name>A0A097R5E1_HAFAL</name>
<dbReference type="EMBL" id="CP009706">
    <property type="protein sequence ID" value="AIU73945.1"/>
    <property type="molecule type" value="Genomic_DNA"/>
</dbReference>
<reference evidence="1 2" key="1">
    <citation type="journal article" date="2014" name="Gut Pathog.">
        <title>Gene clusters of Hafnia alvei strain FB1 important in survival and pathogenesis: a draft genome perspective.</title>
        <authorList>
            <person name="Tan J.Y."/>
            <person name="Yin W.F."/>
            <person name="Chan K.G."/>
        </authorList>
    </citation>
    <scope>NUCLEOTIDE SEQUENCE [LARGE SCALE GENOMIC DNA]</scope>
    <source>
        <strain evidence="1 2">FB1</strain>
    </source>
</reference>
<dbReference type="OrthoDB" id="7065127at2"/>
<dbReference type="RefSeq" id="WP_025800149.1">
    <property type="nucleotide sequence ID" value="NZ_CP009706.1"/>
</dbReference>
<proteinExistence type="predicted"/>
<dbReference type="HOGENOM" id="CLU_1155029_0_0_6"/>
<dbReference type="AlphaFoldDB" id="A0A097R5E1"/>
<protein>
    <submittedName>
        <fullName evidence="1">Uncharacterized protein</fullName>
    </submittedName>
</protein>
<organism evidence="1 2">
    <name type="scientific">Hafnia alvei FB1</name>
    <dbReference type="NCBI Taxonomy" id="1453496"/>
    <lineage>
        <taxon>Bacteria</taxon>
        <taxon>Pseudomonadati</taxon>
        <taxon>Pseudomonadota</taxon>
        <taxon>Gammaproteobacteria</taxon>
        <taxon>Enterobacterales</taxon>
        <taxon>Hafniaceae</taxon>
        <taxon>Hafnia</taxon>
    </lineage>
</organism>
<gene>
    <name evidence="1" type="ORF">AT03_17130</name>
</gene>